<dbReference type="Pfam" id="PF00583">
    <property type="entry name" value="Acetyltransf_1"/>
    <property type="match status" value="1"/>
</dbReference>
<dbReference type="SUPFAM" id="SSF55729">
    <property type="entry name" value="Acyl-CoA N-acyltransferases (Nat)"/>
    <property type="match status" value="1"/>
</dbReference>
<dbReference type="EMBL" id="GL376611">
    <property type="status" value="NOT_ANNOTATED_CDS"/>
    <property type="molecule type" value="Genomic_DNA"/>
</dbReference>
<keyword evidence="1" id="KW-0808">Transferase</keyword>
<organism evidence="4 5">
    <name type="scientific">Globisporangium ultimum (strain ATCC 200006 / CBS 805.95 / DAOM BR144)</name>
    <name type="common">Pythium ultimum</name>
    <dbReference type="NCBI Taxonomy" id="431595"/>
    <lineage>
        <taxon>Eukaryota</taxon>
        <taxon>Sar</taxon>
        <taxon>Stramenopiles</taxon>
        <taxon>Oomycota</taxon>
        <taxon>Peronosporomycetes</taxon>
        <taxon>Pythiales</taxon>
        <taxon>Pythiaceae</taxon>
        <taxon>Globisporangium</taxon>
    </lineage>
</organism>
<name>K3X365_GLOUD</name>
<keyword evidence="5" id="KW-1185">Reference proteome</keyword>
<dbReference type="STRING" id="431595.K3X365"/>
<evidence type="ECO:0000313" key="4">
    <source>
        <dbReference type="EnsemblProtists" id="PYU1_T011664"/>
    </source>
</evidence>
<dbReference type="InterPro" id="IPR000182">
    <property type="entry name" value="GNAT_dom"/>
</dbReference>
<dbReference type="HOGENOM" id="CLU_1869256_0_0_1"/>
<evidence type="ECO:0000259" key="3">
    <source>
        <dbReference type="Pfam" id="PF00583"/>
    </source>
</evidence>
<dbReference type="PANTHER" id="PTHR10908">
    <property type="entry name" value="SEROTONIN N-ACETYLTRANSFERASE"/>
    <property type="match status" value="1"/>
</dbReference>
<protein>
    <recommendedName>
        <fullName evidence="3">N-acetyltransferase domain-containing protein</fullName>
    </recommendedName>
</protein>
<dbReference type="InterPro" id="IPR051635">
    <property type="entry name" value="SNAT-like"/>
</dbReference>
<keyword evidence="2" id="KW-0012">Acyltransferase</keyword>
<dbReference type="AlphaFoldDB" id="K3X365"/>
<dbReference type="PANTHER" id="PTHR10908:SF0">
    <property type="entry name" value="SEROTONIN N-ACETYLTRANSFERASE"/>
    <property type="match status" value="1"/>
</dbReference>
<proteinExistence type="predicted"/>
<dbReference type="InterPro" id="IPR016181">
    <property type="entry name" value="Acyl_CoA_acyltransferase"/>
</dbReference>
<sequence length="137" mass="15063">MALRLQQLECEAHIQHVVALEAASYPADEAASETQIRFRQQHATFLGDDVLVGFVNGTLTASQELQEESMSEHDSSGTTLCIHSVVVDAAYRRRGLASTMLKQYVNHVVENQVDAFTTEPFQGNPAAVLVMPTSQFL</sequence>
<evidence type="ECO:0000256" key="1">
    <source>
        <dbReference type="ARBA" id="ARBA00022679"/>
    </source>
</evidence>
<dbReference type="Gene3D" id="3.40.630.30">
    <property type="match status" value="1"/>
</dbReference>
<reference evidence="4" key="3">
    <citation type="submission" date="2015-02" db="UniProtKB">
        <authorList>
            <consortium name="EnsemblProtists"/>
        </authorList>
    </citation>
    <scope>IDENTIFICATION</scope>
    <source>
        <strain evidence="4">DAOM BR144</strain>
    </source>
</reference>
<evidence type="ECO:0000256" key="2">
    <source>
        <dbReference type="ARBA" id="ARBA00023315"/>
    </source>
</evidence>
<dbReference type="EnsemblProtists" id="PYU1_T011664">
    <property type="protein sequence ID" value="PYU1_T011664"/>
    <property type="gene ID" value="PYU1_G011638"/>
</dbReference>
<reference evidence="5" key="2">
    <citation type="submission" date="2010-04" db="EMBL/GenBank/DDBJ databases">
        <authorList>
            <person name="Buell R."/>
            <person name="Hamilton J."/>
            <person name="Hostetler J."/>
        </authorList>
    </citation>
    <scope>NUCLEOTIDE SEQUENCE [LARGE SCALE GENOMIC DNA]</scope>
    <source>
        <strain evidence="5">DAOM:BR144</strain>
    </source>
</reference>
<dbReference type="GO" id="GO:0008080">
    <property type="term" value="F:N-acetyltransferase activity"/>
    <property type="evidence" value="ECO:0007669"/>
    <property type="project" value="UniProtKB-ARBA"/>
</dbReference>
<reference evidence="5" key="1">
    <citation type="journal article" date="2010" name="Genome Biol.">
        <title>Genome sequence of the necrotrophic plant pathogen Pythium ultimum reveals original pathogenicity mechanisms and effector repertoire.</title>
        <authorList>
            <person name="Levesque C.A."/>
            <person name="Brouwer H."/>
            <person name="Cano L."/>
            <person name="Hamilton J.P."/>
            <person name="Holt C."/>
            <person name="Huitema E."/>
            <person name="Raffaele S."/>
            <person name="Robideau G.P."/>
            <person name="Thines M."/>
            <person name="Win J."/>
            <person name="Zerillo M.M."/>
            <person name="Beakes G.W."/>
            <person name="Boore J.L."/>
            <person name="Busam D."/>
            <person name="Dumas B."/>
            <person name="Ferriera S."/>
            <person name="Fuerstenberg S.I."/>
            <person name="Gachon C.M."/>
            <person name="Gaulin E."/>
            <person name="Govers F."/>
            <person name="Grenville-Briggs L."/>
            <person name="Horner N."/>
            <person name="Hostetler J."/>
            <person name="Jiang R.H."/>
            <person name="Johnson J."/>
            <person name="Krajaejun T."/>
            <person name="Lin H."/>
            <person name="Meijer H.J."/>
            <person name="Moore B."/>
            <person name="Morris P."/>
            <person name="Phuntmart V."/>
            <person name="Puiu D."/>
            <person name="Shetty J."/>
            <person name="Stajich J.E."/>
            <person name="Tripathy S."/>
            <person name="Wawra S."/>
            <person name="van West P."/>
            <person name="Whitty B.R."/>
            <person name="Coutinho P.M."/>
            <person name="Henrissat B."/>
            <person name="Martin F."/>
            <person name="Thomas P.D."/>
            <person name="Tyler B.M."/>
            <person name="De Vries R.P."/>
            <person name="Kamoun S."/>
            <person name="Yandell M."/>
            <person name="Tisserat N."/>
            <person name="Buell C.R."/>
        </authorList>
    </citation>
    <scope>NUCLEOTIDE SEQUENCE</scope>
    <source>
        <strain evidence="5">DAOM:BR144</strain>
    </source>
</reference>
<dbReference type="InParanoid" id="K3X365"/>
<dbReference type="eggNOG" id="KOG3033">
    <property type="taxonomic scope" value="Eukaryota"/>
</dbReference>
<dbReference type="Proteomes" id="UP000019132">
    <property type="component" value="Unassembled WGS sequence"/>
</dbReference>
<dbReference type="VEuPathDB" id="FungiDB:PYU1_G011638"/>
<accession>K3X365</accession>
<dbReference type="CDD" id="cd04301">
    <property type="entry name" value="NAT_SF"/>
    <property type="match status" value="1"/>
</dbReference>
<evidence type="ECO:0000313" key="5">
    <source>
        <dbReference type="Proteomes" id="UP000019132"/>
    </source>
</evidence>
<feature type="domain" description="N-acetyltransferase" evidence="3">
    <location>
        <begin position="33"/>
        <end position="128"/>
    </location>
</feature>